<protein>
    <recommendedName>
        <fullName evidence="5">Peptidase</fullName>
    </recommendedName>
</protein>
<dbReference type="Gene3D" id="3.40.50.11970">
    <property type="match status" value="1"/>
</dbReference>
<dbReference type="NCBIfam" id="NF041519">
    <property type="entry name" value="bluetail"/>
    <property type="match status" value="1"/>
</dbReference>
<evidence type="ECO:0000259" key="2">
    <source>
        <dbReference type="Pfam" id="PF07483"/>
    </source>
</evidence>
<dbReference type="InterPro" id="IPR018511">
    <property type="entry name" value="Hemolysin-typ_Ca-bd_CS"/>
</dbReference>
<evidence type="ECO:0000259" key="1">
    <source>
        <dbReference type="Pfam" id="PF04151"/>
    </source>
</evidence>
<dbReference type="Pfam" id="PF03415">
    <property type="entry name" value="Peptidase_C11"/>
    <property type="match status" value="1"/>
</dbReference>
<dbReference type="Proteomes" id="UP000438345">
    <property type="component" value="Chromosome"/>
</dbReference>
<dbReference type="InterPro" id="IPR048165">
    <property type="entry name" value="Bluetail_dom"/>
</dbReference>
<evidence type="ECO:0008006" key="5">
    <source>
        <dbReference type="Google" id="ProtNLM"/>
    </source>
</evidence>
<accession>A0A857D1C3</accession>
<dbReference type="InterPro" id="IPR001343">
    <property type="entry name" value="Hemolysn_Ca-bd"/>
</dbReference>
<dbReference type="InterPro" id="IPR007280">
    <property type="entry name" value="Peptidase_C_arc/bac"/>
</dbReference>
<dbReference type="Pfam" id="PF00353">
    <property type="entry name" value="HemolysinCabind"/>
    <property type="match status" value="1"/>
</dbReference>
<dbReference type="Pfam" id="PF04151">
    <property type="entry name" value="PPC"/>
    <property type="match status" value="2"/>
</dbReference>
<evidence type="ECO:0000313" key="4">
    <source>
        <dbReference type="Proteomes" id="UP000438345"/>
    </source>
</evidence>
<dbReference type="InterPro" id="IPR011049">
    <property type="entry name" value="Serralysin-like_metalloprot_C"/>
</dbReference>
<feature type="domain" description="Peptidase C-terminal archaeal/bacterial" evidence="1">
    <location>
        <begin position="730"/>
        <end position="800"/>
    </location>
</feature>
<organism evidence="3 4">
    <name type="scientific">Microcystis aeruginosa FD4</name>
    <dbReference type="NCBI Taxonomy" id="2686288"/>
    <lineage>
        <taxon>Bacteria</taxon>
        <taxon>Bacillati</taxon>
        <taxon>Cyanobacteriota</taxon>
        <taxon>Cyanophyceae</taxon>
        <taxon>Oscillatoriophycideae</taxon>
        <taxon>Chroococcales</taxon>
        <taxon>Microcystaceae</taxon>
        <taxon>Microcystis</taxon>
    </lineage>
</organism>
<dbReference type="PROSITE" id="PS00330">
    <property type="entry name" value="HEMOLYSIN_CALCIUM"/>
    <property type="match status" value="1"/>
</dbReference>
<dbReference type="PANTHER" id="PTHR37835:SF1">
    <property type="entry name" value="ALPHA-CLOSTRIPAIN"/>
    <property type="match status" value="1"/>
</dbReference>
<dbReference type="Pfam" id="PF07483">
    <property type="entry name" value="W_rich_C"/>
    <property type="match status" value="4"/>
</dbReference>
<reference evidence="3 4" key="1">
    <citation type="submission" date="2019-12" db="EMBL/GenBank/DDBJ databases">
        <title>Complete genome sequence of Microcystis aeruginosa strain FD4.</title>
        <authorList>
            <person name="Urakawa H."/>
        </authorList>
    </citation>
    <scope>NUCLEOTIDE SEQUENCE [LARGE SCALE GENOMIC DNA]</scope>
    <source>
        <strain evidence="3 4">FD4</strain>
    </source>
</reference>
<dbReference type="SUPFAM" id="SSF51120">
    <property type="entry name" value="beta-Roll"/>
    <property type="match status" value="1"/>
</dbReference>
<dbReference type="PANTHER" id="PTHR37835">
    <property type="entry name" value="ALPHA-CLOSTRIPAIN"/>
    <property type="match status" value="1"/>
</dbReference>
<dbReference type="InterPro" id="IPR011121">
    <property type="entry name" value="Trp-rich_dom"/>
</dbReference>
<dbReference type="EMBL" id="CP046973">
    <property type="protein sequence ID" value="QGZ89353.1"/>
    <property type="molecule type" value="Genomic_DNA"/>
</dbReference>
<dbReference type="GO" id="GO:0005509">
    <property type="term" value="F:calcium ion binding"/>
    <property type="evidence" value="ECO:0007669"/>
    <property type="project" value="InterPro"/>
</dbReference>
<dbReference type="RefSeq" id="WP_158199407.1">
    <property type="nucleotide sequence ID" value="NZ_CP046973.1"/>
</dbReference>
<dbReference type="InterPro" id="IPR005077">
    <property type="entry name" value="Peptidase_C11"/>
</dbReference>
<feature type="domain" description="Tryptophan-rich" evidence="2">
    <location>
        <begin position="2745"/>
        <end position="2849"/>
    </location>
</feature>
<feature type="domain" description="Tryptophan-rich" evidence="2">
    <location>
        <begin position="3093"/>
        <end position="3197"/>
    </location>
</feature>
<gene>
    <name evidence="3" type="ORF">GQR42_06990</name>
</gene>
<feature type="domain" description="Tryptophan-rich" evidence="2">
    <location>
        <begin position="2977"/>
        <end position="3081"/>
    </location>
</feature>
<dbReference type="SUPFAM" id="SSF89260">
    <property type="entry name" value="Collagen-binding domain"/>
    <property type="match status" value="8"/>
</dbReference>
<proteinExistence type="predicted"/>
<feature type="domain" description="Tryptophan-rich" evidence="2">
    <location>
        <begin position="2861"/>
        <end position="2965"/>
    </location>
</feature>
<dbReference type="Gene3D" id="2.60.120.380">
    <property type="match status" value="14"/>
</dbReference>
<name>A0A857D1C3_MICAE</name>
<evidence type="ECO:0000313" key="3">
    <source>
        <dbReference type="EMBL" id="QGZ89353.1"/>
    </source>
</evidence>
<sequence>MMESDDRHEHNVLVFPTLEAAIAQAQGLLANFVSDISLSSKIDLVFGTQVDSSAAKSLITELAAEDSTALPKIEVRSASEINGANAAFAGASYTIYLSWEFLTENAGNVSAITAVLLEEIGHVIDFRLNASDTLGDEGELFSALVRGVVLNEGELQRIKGEDDSAVVTIDGETVQIEQATTNLGLREGYGYRDDSIDIYDYSDIWIFETSAIGGVDDYVKVYSNFTNVDLVLGLVDYNNNLIRSSDDNGSNYNYEKVSLANLPQGTYKAVVGNYYTNSIPYPYYANYRLEIDAPTAPLILQDNYEPNNSLAQAEPVSSGTPYDINNNQIYIFDNLSIHSATDTDFFKFTINNYATADNRIVAQVNITTGDIDLNLYNSSGSIIYSTYSTASGAGYNYISLEGLSPGTYYLQAVSFEYNLTANYSLGFSLPKSLSPDIYEPNDTFATSTNLGAISGFLRKDNLSIHNGTDLDGFKFTIAGQTNAQNYVKIDFENNRGNLDLLLVNDQYKLIDYSTTNSDGEAISLQGLPAGTYYVVVASLARETNQYSLSINAPGNTTSIGNDVFESNNSKSAAKNLHDPNYGWTTETGFHAWQNLSISQSDEDWFKFDLKQLGKLGNYVAIALDNSQGDLDLELYNSAGTKLKEAKGSRDVELISLDKDSNGNTLAVGTYYVRVLGYNGAINPNYTLAINTPGGDQFEENDTKEQAKVLTTFRTTYQKSWKNLSIDSIDDEDWFKFNLPSKGMGNDYISISFDDSLGDLDLELYNSSDTTKIKSSAGVSNTEQISLQGLVTGDYFIKVFGYSGDTNPNYTLTINAPISNPADSFESNNTQVTASDLNKQLHLGQSGQQTITIGNNPEKPLSIHSKDDVDWFKFTIATKGKDGDYAAIALDHTLGDLDFQLYNSSGELLDTSEGVANVHKIDLKGKAADTYYVKVYGYNGATNPSYILTVNAPFNAVTGDWSETNSSEPDTYQQAKDLGKINRTFNQGNLSITQGDIDWFKFEIDADGSKDNQVGINFNHQQGDLDIELYKADGTTLVDSSQGVSNVESISLAGRTKGVYYLKVYRYDEETTNPSGEKTTNPSYELFINAPQNSTGDWAEGTNGNNSNTTAHNLRDIEGLQTWDPLSLHNKTDVDWFKFNVLNTADVNNYISIQFDNTQGDLDLYLYDATGNTLLGKSETADGLEKVKLTNTTGNYLGVGTYLVKVARHSQNSDAVDYQLYIDAPSRDQTDWAEPNNSKTEAKDLQEVQGTKSWSGLSIDKGGDQDWFKFKTIGTGVTGHSISIEFDNDNGKGDLQIELYDNNGNLIQNRTSNSNSNRERISLEGLTANTYYVKVIGKDNTVTNPNYSLIIDAPQVAESDWIDQQQQNPNNSRTTAYDLRNVDNTLALSGLSIHPNTDQDWFKFTLDKAAVLGQVARIDFNHFEGNLQLELFDSNGISLGQSNTDQNFEEISLAGKGAGTYYVKVSGVSGATNPEYSLTVMGTPEAQPDQLEPNDSPISAYELRDLEQTTSDRGLGSSSGFNFGHSGSITSWYTNNVAIPQLFQQANPLSYLGNNLGLGSSSGFNFGYNGNSLSYNPFNSSTLQQANQLISFGNSLGLGSSSGFNFGYNGNSLSYNPFNSSTLQQANQLISFGNSLGLGSSSGFNFGYNGNSLNYNPFNSSTLQQANQLISFGNSLGLLSSTQQASLSADLSSIYSNYLYNHYTNNKNSNNSQLLSSLSNLSIHNANDKDWFKFDLSKDGEIGQFIAINFDNNQGDLKLELFEGFDPATNTTETQYQTHLVELANGTGDTEQISLEGLAKGSYYIRVSGVKGVSGVNATNPNYSLSLSAPPPINDTGTGDFAEPNNTSDKAYDLREVEGSKVLTGLSIHNTTDIDWFQFTTKATGKEGNIVRIDFSDSQGDLDLVLYNQSGTEIKRSQTTENFEEISLKDLTAGTYKVQVLGYDGATNPNYSLSIVAPDTTVNPDNLEPNNDFANATLLGQNGNVSNLSGLTIHSGDTDFFKFTTKATGTAGNSVSIQFENAQGDLQLELYDKDNLTTPLKFSRGTSNNETISLSGLPVDTYYVKVLGNGTNVTNNYQLYLDAPIQATLPGQDDWTIMVYMTASTLAEAAFDDINEMEWATSRLPSTVNFAVLWDQSAAGQTYPSGGSTTWGDTGRAIIQADTNQNTVATNFERIGEKNTGDPQTLVDFVEWAKTAAAAKNYALVMWDHGGGDFGFNVDDSDNQTADRMYSNELVSALRTLKNDGVNFNLVAFDACVMAMAEVCYAVRDYSDVFVASEENIAGSGYNYTTAFSSLVNNPSQVTTEALASGIVESFGQQYVGKVEKTDTLSASDTDKFNGLTSALKAFTDAVKNATTSDWNAILAARQGATPFNNILGNQGTFYANRDLGKFVQAIANDSSVINSIRQAASGVSTALQNLVFDRTADRRSTKGLTILLPDSISRLKNTTLWTEYSQRNQAFLTASGWSNFLDTFATKEGTNRSISLLDWAEANDVSARAYNFNTLIGDGHQFTGLSLHDLSDEDWYRFTTNGTAVTGDKVAITYDKTKNLSFLLRDVNGNEQTATNTSTGQEISLAGLPQGEYRILVKANGSIIPEYSLTINAPGTPSDGKDWVRGNNQSYKAEDLGVITAKTQFAGLQVDTLQPDWFEFELPKVNTDQITPVKVTINLIGNQTIKTELFNFENLTTSVAVKTGTGKLELTTPKPQPGQKYQLKISQPNGQNAVAYSLLFDPTFEPNYTPIEAFGNTKLVKDTTNNLYAQIDNNNPIAIKNGGTQITTNIYSGWQTLAAETVNGVNQVLWKYNDGNYLHLWTLDSNWNWQSSTGWWGLNSPEAFTQETNFQQDFNGDNQIGNPYTPIEAFGNTKLVKDTTNKLYAQIGNNHPIAIKNGGTQITTNIYSGWQTLAAETVNGVNQVLWKYNDGNYLHLWTLDSNWNWQSSTGWWGLNSPEAFTQETNFQQDFNGDNQIGNPYTPIEAFGNTKLVKDTTNKLYAQIGNNHPIAIKNGGTQITTNIYSGWQTLAAETVNGVNQVLWKYNDGNYLHLWTLDSNWNWQSSTGWWGLNSPEAFTQETNFQQDFNGDNQIGNPYTPIEAFGNTKLVKDTTNKLYAQIGNNNPIAIKNGGTQITTNIYSGWQTLAAETVNGVNQVLWKYNDGNYLHLWTLDSNWNWQSSTGWWELNSLEAFTQETNFQQDFNGDNQIGNLSLGILAVSANVSEPIIGSSNDDIITGTADNDTLIGGAGNDTLNGAAGIDTLTGGVGTDIFIFQFGQSTSAALDRVTDFAIGTDKIDLLSQAGAAINAPVAFTRAANSTVTNINTIVTNVFTDANGATAGNQALGINSAVLVRDNTASTYLIINDGTAGFQSANDLVINLTGLTGTLPALGAIAVNSFFV</sequence>
<feature type="domain" description="Peptidase C-terminal archaeal/bacterial" evidence="1">
    <location>
        <begin position="1873"/>
        <end position="1939"/>
    </location>
</feature>